<keyword evidence="3" id="KW-1185">Reference proteome</keyword>
<evidence type="ECO:0000259" key="1">
    <source>
        <dbReference type="Pfam" id="PF21834"/>
    </source>
</evidence>
<dbReference type="HOGENOM" id="CLU_2069688_0_0_5"/>
<proteinExistence type="predicted"/>
<dbReference type="EMBL" id="AATP01000001">
    <property type="protein sequence ID" value="EAU42986.1"/>
    <property type="molecule type" value="Genomic_DNA"/>
</dbReference>
<protein>
    <recommendedName>
        <fullName evidence="1">DUF6894 domain-containing protein</fullName>
    </recommendedName>
</protein>
<evidence type="ECO:0000313" key="3">
    <source>
        <dbReference type="Proteomes" id="UP000004310"/>
    </source>
</evidence>
<name>Q0G5S8_9HYPH</name>
<evidence type="ECO:0000313" key="2">
    <source>
        <dbReference type="EMBL" id="EAU42986.1"/>
    </source>
</evidence>
<dbReference type="Proteomes" id="UP000004310">
    <property type="component" value="Unassembled WGS sequence"/>
</dbReference>
<organism evidence="2 3">
    <name type="scientific">Fulvimarina pelagi HTCC2506</name>
    <dbReference type="NCBI Taxonomy" id="314231"/>
    <lineage>
        <taxon>Bacteria</taxon>
        <taxon>Pseudomonadati</taxon>
        <taxon>Pseudomonadota</taxon>
        <taxon>Alphaproteobacteria</taxon>
        <taxon>Hyphomicrobiales</taxon>
        <taxon>Aurantimonadaceae</taxon>
        <taxon>Fulvimarina</taxon>
    </lineage>
</organism>
<dbReference type="InterPro" id="IPR054189">
    <property type="entry name" value="DUF6894"/>
</dbReference>
<feature type="domain" description="DUF6894" evidence="1">
    <location>
        <begin position="44"/>
        <end position="110"/>
    </location>
</feature>
<sequence>MLGDQRPANKINSKLSEISAIQVVDEMMDNIAHNSASDRRMPTYYFDIEDDSRLQRDDTGVVCENEEAVRRTAVEALPDIASDGFSDAGGHTIAILVRNEEGHYVFRAAMTLTADWLR</sequence>
<dbReference type="STRING" id="217511.GCA_001463845_00584"/>
<dbReference type="Pfam" id="PF21834">
    <property type="entry name" value="DUF6894"/>
    <property type="match status" value="1"/>
</dbReference>
<comment type="caution">
    <text evidence="2">The sequence shown here is derived from an EMBL/GenBank/DDBJ whole genome shotgun (WGS) entry which is preliminary data.</text>
</comment>
<accession>Q0G5S8</accession>
<gene>
    <name evidence="2" type="ORF">FP2506_09091</name>
</gene>
<dbReference type="AlphaFoldDB" id="Q0G5S8"/>
<reference evidence="2 3" key="1">
    <citation type="journal article" date="2010" name="J. Bacteriol.">
        <title>Genome sequence of Fulvimarina pelagi HTCC2506T, a Mn(II)-oxidizing alphaproteobacterium possessing an aerobic anoxygenic photosynthetic gene cluster and Xanthorhodopsin.</title>
        <authorList>
            <person name="Kang I."/>
            <person name="Oh H.M."/>
            <person name="Lim S.I."/>
            <person name="Ferriera S."/>
            <person name="Giovannoni S.J."/>
            <person name="Cho J.C."/>
        </authorList>
    </citation>
    <scope>NUCLEOTIDE SEQUENCE [LARGE SCALE GENOMIC DNA]</scope>
    <source>
        <strain evidence="2 3">HTCC2506</strain>
    </source>
</reference>